<evidence type="ECO:0000256" key="1">
    <source>
        <dbReference type="ARBA" id="ARBA00022737"/>
    </source>
</evidence>
<dbReference type="GO" id="GO:0016887">
    <property type="term" value="F:ATP hydrolysis activity"/>
    <property type="evidence" value="ECO:0007669"/>
    <property type="project" value="InterPro"/>
</dbReference>
<dbReference type="Gene3D" id="3.40.50.300">
    <property type="entry name" value="P-loop containing nucleotide triphosphate hydrolases"/>
    <property type="match status" value="1"/>
</dbReference>
<evidence type="ECO:0000259" key="2">
    <source>
        <dbReference type="Pfam" id="PF00005"/>
    </source>
</evidence>
<feature type="non-terminal residue" evidence="3">
    <location>
        <position position="145"/>
    </location>
</feature>
<accession>A0A812S9R6</accession>
<evidence type="ECO:0000313" key="4">
    <source>
        <dbReference type="Proteomes" id="UP000649617"/>
    </source>
</evidence>
<dbReference type="Proteomes" id="UP000649617">
    <property type="component" value="Unassembled WGS sequence"/>
</dbReference>
<keyword evidence="4" id="KW-1185">Reference proteome</keyword>
<dbReference type="PANTHER" id="PTHR19211">
    <property type="entry name" value="ATP-BINDING TRANSPORT PROTEIN-RELATED"/>
    <property type="match status" value="1"/>
</dbReference>
<dbReference type="PANTHER" id="PTHR19211:SF15">
    <property type="entry name" value="ATP-BINDING CASSETTE SUB-FAMILY F MEMBER 2"/>
    <property type="match status" value="1"/>
</dbReference>
<keyword evidence="1" id="KW-0677">Repeat</keyword>
<protein>
    <submittedName>
        <fullName evidence="3">CEF3 protein</fullName>
    </submittedName>
</protein>
<dbReference type="AlphaFoldDB" id="A0A812S9R6"/>
<organism evidence="3 4">
    <name type="scientific">Symbiodinium pilosum</name>
    <name type="common">Dinoflagellate</name>
    <dbReference type="NCBI Taxonomy" id="2952"/>
    <lineage>
        <taxon>Eukaryota</taxon>
        <taxon>Sar</taxon>
        <taxon>Alveolata</taxon>
        <taxon>Dinophyceae</taxon>
        <taxon>Suessiales</taxon>
        <taxon>Symbiodiniaceae</taxon>
        <taxon>Symbiodinium</taxon>
    </lineage>
</organism>
<dbReference type="InterPro" id="IPR003439">
    <property type="entry name" value="ABC_transporter-like_ATP-bd"/>
</dbReference>
<dbReference type="Pfam" id="PF00005">
    <property type="entry name" value="ABC_tran"/>
    <property type="match status" value="1"/>
</dbReference>
<dbReference type="InterPro" id="IPR050611">
    <property type="entry name" value="ABCF"/>
</dbReference>
<evidence type="ECO:0000313" key="3">
    <source>
        <dbReference type="EMBL" id="CAE7473555.1"/>
    </source>
</evidence>
<proteinExistence type="predicted"/>
<dbReference type="SUPFAM" id="SSF52540">
    <property type="entry name" value="P-loop containing nucleoside triphosphate hydrolases"/>
    <property type="match status" value="1"/>
</dbReference>
<dbReference type="GO" id="GO:0005524">
    <property type="term" value="F:ATP binding"/>
    <property type="evidence" value="ECO:0007669"/>
    <property type="project" value="InterPro"/>
</dbReference>
<name>A0A812S9R6_SYMPI</name>
<comment type="caution">
    <text evidence="3">The sequence shown here is derived from an EMBL/GenBank/DDBJ whole genome shotgun (WGS) entry which is preliminary data.</text>
</comment>
<reference evidence="3" key="1">
    <citation type="submission" date="2021-02" db="EMBL/GenBank/DDBJ databases">
        <authorList>
            <person name="Dougan E. K."/>
            <person name="Rhodes N."/>
            <person name="Thang M."/>
            <person name="Chan C."/>
        </authorList>
    </citation>
    <scope>NUCLEOTIDE SEQUENCE</scope>
</reference>
<sequence length="145" mass="15695">TASTSKSDEDLVCCIPNLILMYGGSVKPLLSNTLFELRRGRRYGIVGQNGAGKTTLMSRVAVGDLPGMEKLKCYHLEHEGILDNIDRKTTCSQFVKLSLGCKTPRNARALPAVPQTSICTMLASMRTCSAAGCIARWQFSLCHAG</sequence>
<dbReference type="InterPro" id="IPR027417">
    <property type="entry name" value="P-loop_NTPase"/>
</dbReference>
<dbReference type="EMBL" id="CAJNIZ010024025">
    <property type="protein sequence ID" value="CAE7473555.1"/>
    <property type="molecule type" value="Genomic_DNA"/>
</dbReference>
<feature type="domain" description="ABC transporter" evidence="2">
    <location>
        <begin position="31"/>
        <end position="60"/>
    </location>
</feature>
<gene>
    <name evidence="3" type="primary">CEF3</name>
    <name evidence="3" type="ORF">SPIL2461_LOCUS12026</name>
</gene>